<protein>
    <submittedName>
        <fullName evidence="3">Glucokinase</fullName>
        <ecNumber evidence="3">2.7.1.2</ecNumber>
    </submittedName>
</protein>
<dbReference type="CDD" id="cd24008">
    <property type="entry name" value="ASKHA_NBD_GLK"/>
    <property type="match status" value="1"/>
</dbReference>
<dbReference type="EMBL" id="UOEE01000119">
    <property type="protein sequence ID" value="VAV91033.1"/>
    <property type="molecule type" value="Genomic_DNA"/>
</dbReference>
<dbReference type="HAMAP" id="MF_00524">
    <property type="entry name" value="Glucokinase"/>
    <property type="match status" value="1"/>
</dbReference>
<dbReference type="GO" id="GO:0006096">
    <property type="term" value="P:glycolytic process"/>
    <property type="evidence" value="ECO:0007669"/>
    <property type="project" value="InterPro"/>
</dbReference>
<dbReference type="NCBIfam" id="NF009073">
    <property type="entry name" value="PRK12408.1"/>
    <property type="match status" value="1"/>
</dbReference>
<reference evidence="3" key="1">
    <citation type="submission" date="2018-06" db="EMBL/GenBank/DDBJ databases">
        <authorList>
            <person name="Zhirakovskaya E."/>
        </authorList>
    </citation>
    <scope>NUCLEOTIDE SEQUENCE</scope>
</reference>
<organism evidence="3">
    <name type="scientific">hydrothermal vent metagenome</name>
    <dbReference type="NCBI Taxonomy" id="652676"/>
    <lineage>
        <taxon>unclassified sequences</taxon>
        <taxon>metagenomes</taxon>
        <taxon>ecological metagenomes</taxon>
    </lineage>
</organism>
<sequence>MSDNNPILVADIGGTNARFAIAIADEGPAGFALHHQQTLLSKDFDSLPVAINAYCETLLVPIPQQACFALAAQPGKTVFTFTNSPWQLDSRQVKQELGLQNMRVVNDFEAMASGAQFVAQQQRLYLCEGAGDVTAPQLVLGPGTGLGLGLIVPGDNGYRIISTEGGHATFAPETKEEIEILRLMMRKETPVLFEHLLSGPGLVNIYQALCVLADKPCMSLRPEQITAAANNATCANAKNAVQMFCDILGSFAGNAAVTTGARGGVFLAGGILPKMTDILLQSQFLARFCSKGPQQNYLADVPVCLLLSENTALIGAAHLMRDELR</sequence>
<evidence type="ECO:0000313" key="3">
    <source>
        <dbReference type="EMBL" id="VAV91033.1"/>
    </source>
</evidence>
<dbReference type="GO" id="GO:0005829">
    <property type="term" value="C:cytosol"/>
    <property type="evidence" value="ECO:0007669"/>
    <property type="project" value="TreeGrafter"/>
</dbReference>
<dbReference type="Pfam" id="PF02685">
    <property type="entry name" value="Glucokinase"/>
    <property type="match status" value="1"/>
</dbReference>
<dbReference type="InterPro" id="IPR003836">
    <property type="entry name" value="Glucokinase"/>
</dbReference>
<accession>A0A3B0S3M1</accession>
<keyword evidence="2 3" id="KW-0418">Kinase</keyword>
<name>A0A3B0S3M1_9ZZZZ</name>
<dbReference type="GO" id="GO:0005524">
    <property type="term" value="F:ATP binding"/>
    <property type="evidence" value="ECO:0007669"/>
    <property type="project" value="InterPro"/>
</dbReference>
<dbReference type="InterPro" id="IPR050201">
    <property type="entry name" value="Bacterial_glucokinase"/>
</dbReference>
<dbReference type="PANTHER" id="PTHR47690">
    <property type="entry name" value="GLUCOKINASE"/>
    <property type="match status" value="1"/>
</dbReference>
<dbReference type="EC" id="2.7.1.2" evidence="3"/>
<gene>
    <name evidence="3" type="ORF">MNBD_ALPHA06-1418</name>
</gene>
<dbReference type="SUPFAM" id="SSF53067">
    <property type="entry name" value="Actin-like ATPase domain"/>
    <property type="match status" value="1"/>
</dbReference>
<evidence type="ECO:0000256" key="1">
    <source>
        <dbReference type="ARBA" id="ARBA00022679"/>
    </source>
</evidence>
<dbReference type="Gene3D" id="3.30.420.40">
    <property type="match status" value="1"/>
</dbReference>
<dbReference type="GO" id="GO:0005536">
    <property type="term" value="F:D-glucose binding"/>
    <property type="evidence" value="ECO:0007669"/>
    <property type="project" value="InterPro"/>
</dbReference>
<dbReference type="NCBIfam" id="TIGR00749">
    <property type="entry name" value="glk"/>
    <property type="match status" value="1"/>
</dbReference>
<keyword evidence="1 3" id="KW-0808">Transferase</keyword>
<proteinExistence type="inferred from homology"/>
<evidence type="ECO:0000256" key="2">
    <source>
        <dbReference type="ARBA" id="ARBA00022777"/>
    </source>
</evidence>
<dbReference type="Gene3D" id="3.40.367.20">
    <property type="match status" value="1"/>
</dbReference>
<dbReference type="InterPro" id="IPR043129">
    <property type="entry name" value="ATPase_NBD"/>
</dbReference>
<dbReference type="PANTHER" id="PTHR47690:SF1">
    <property type="entry name" value="GLUCOKINASE"/>
    <property type="match status" value="1"/>
</dbReference>
<dbReference type="GO" id="GO:0004340">
    <property type="term" value="F:glucokinase activity"/>
    <property type="evidence" value="ECO:0007669"/>
    <property type="project" value="UniProtKB-EC"/>
</dbReference>
<dbReference type="AlphaFoldDB" id="A0A3B0S3M1"/>